<keyword evidence="3" id="KW-0269">Exonuclease</keyword>
<dbReference type="EMBL" id="FOTQ01000001">
    <property type="protein sequence ID" value="SFL50235.1"/>
    <property type="molecule type" value="Genomic_DNA"/>
</dbReference>
<keyword evidence="4" id="KW-1185">Reference proteome</keyword>
<evidence type="ECO:0000259" key="2">
    <source>
        <dbReference type="Pfam" id="PF03372"/>
    </source>
</evidence>
<feature type="domain" description="Endonuclease/exonuclease/phosphatase" evidence="2">
    <location>
        <begin position="5"/>
        <end position="259"/>
    </location>
</feature>
<feature type="compositionally biased region" description="Polar residues" evidence="1">
    <location>
        <begin position="1"/>
        <end position="10"/>
    </location>
</feature>
<dbReference type="GO" id="GO:0004527">
    <property type="term" value="F:exonuclease activity"/>
    <property type="evidence" value="ECO:0007669"/>
    <property type="project" value="UniProtKB-KW"/>
</dbReference>
<dbReference type="SUPFAM" id="SSF56219">
    <property type="entry name" value="DNase I-like"/>
    <property type="match status" value="1"/>
</dbReference>
<keyword evidence="3" id="KW-0540">Nuclease</keyword>
<dbReference type="InterPro" id="IPR036691">
    <property type="entry name" value="Endo/exonu/phosph_ase_sf"/>
</dbReference>
<sequence>MRLASFNVQNMRLRRGPSGPRLDGARDRDLPEDTGPAADQLDSYDRALTAALLAKANADVVALQEVFDQDTLDHFHDTYLRDTGCAPYPHRHCLPGNDGRGFDVALLSRVNPLAVISHANLTPRRAGLPTPENVNPDAPILRRDCLEVALPGLSLFLCHLKAPYPDTTATFQTRHLEALAIRHIIETRFPDPQNALWLILGDLNEARAGHGASKPLRGSFSVDLSDRLPEKDRWSYPGPIGDFYTASDVMLASPALAQRFPSATPTILREGLGFEARRHTGARLDTVGTHRPHASDHGLIMIDLKGL</sequence>
<dbReference type="Proteomes" id="UP000199144">
    <property type="component" value="Unassembled WGS sequence"/>
</dbReference>
<organism evidence="3 4">
    <name type="scientific">Shimia aestuarii</name>
    <dbReference type="NCBI Taxonomy" id="254406"/>
    <lineage>
        <taxon>Bacteria</taxon>
        <taxon>Pseudomonadati</taxon>
        <taxon>Pseudomonadota</taxon>
        <taxon>Alphaproteobacteria</taxon>
        <taxon>Rhodobacterales</taxon>
        <taxon>Roseobacteraceae</taxon>
    </lineage>
</organism>
<proteinExistence type="predicted"/>
<reference evidence="3 4" key="1">
    <citation type="submission" date="2016-10" db="EMBL/GenBank/DDBJ databases">
        <authorList>
            <person name="de Groot N.N."/>
        </authorList>
    </citation>
    <scope>NUCLEOTIDE SEQUENCE [LARGE SCALE GENOMIC DNA]</scope>
    <source>
        <strain evidence="3 4">DSM 15283</strain>
    </source>
</reference>
<dbReference type="GO" id="GO:0004519">
    <property type="term" value="F:endonuclease activity"/>
    <property type="evidence" value="ECO:0007669"/>
    <property type="project" value="UniProtKB-KW"/>
</dbReference>
<keyword evidence="3" id="KW-0255">Endonuclease</keyword>
<gene>
    <name evidence="3" type="ORF">SAMN04488042_101467</name>
</gene>
<evidence type="ECO:0000313" key="4">
    <source>
        <dbReference type="Proteomes" id="UP000199144"/>
    </source>
</evidence>
<feature type="region of interest" description="Disordered" evidence="1">
    <location>
        <begin position="1"/>
        <end position="41"/>
    </location>
</feature>
<dbReference type="InterPro" id="IPR005135">
    <property type="entry name" value="Endo/exonuclease/phosphatase"/>
</dbReference>
<dbReference type="Pfam" id="PF03372">
    <property type="entry name" value="Exo_endo_phos"/>
    <property type="match status" value="1"/>
</dbReference>
<dbReference type="STRING" id="254406.SAMN04488042_101467"/>
<evidence type="ECO:0000313" key="3">
    <source>
        <dbReference type="EMBL" id="SFL50235.1"/>
    </source>
</evidence>
<dbReference type="RefSeq" id="WP_093090497.1">
    <property type="nucleotide sequence ID" value="NZ_FOTQ01000001.1"/>
</dbReference>
<protein>
    <submittedName>
        <fullName evidence="3">Endonuclease/Exonuclease/phosphatase family protein</fullName>
    </submittedName>
</protein>
<dbReference type="OrthoDB" id="1398885at2"/>
<keyword evidence="3" id="KW-0378">Hydrolase</keyword>
<name>A0A1I4I7I2_9RHOB</name>
<accession>A0A1I4I7I2</accession>
<dbReference type="AlphaFoldDB" id="A0A1I4I7I2"/>
<dbReference type="Gene3D" id="3.60.10.10">
    <property type="entry name" value="Endonuclease/exonuclease/phosphatase"/>
    <property type="match status" value="1"/>
</dbReference>
<evidence type="ECO:0000256" key="1">
    <source>
        <dbReference type="SAM" id="MobiDB-lite"/>
    </source>
</evidence>